<feature type="domain" description="Asparagine synthetase" evidence="1">
    <location>
        <begin position="223"/>
        <end position="478"/>
    </location>
</feature>
<evidence type="ECO:0000313" key="3">
    <source>
        <dbReference type="EMBL" id="GAA5051447.1"/>
    </source>
</evidence>
<dbReference type="Gene3D" id="3.40.50.620">
    <property type="entry name" value="HUPs"/>
    <property type="match status" value="1"/>
</dbReference>
<comment type="caution">
    <text evidence="3">The sequence shown here is derived from an EMBL/GenBank/DDBJ whole genome shotgun (WGS) entry which is preliminary data.</text>
</comment>
<dbReference type="EMBL" id="BAABKX010000008">
    <property type="protein sequence ID" value="GAA5051447.1"/>
    <property type="molecule type" value="Genomic_DNA"/>
</dbReference>
<sequence length="612" mass="68408">MVGLCGTIGDTRNVDDLIDDLQWTGDEQILAKEDEEVAIASVVHPSDAGLGYAETEDGDQIWLWGTVWGFDGLGGYKSHPEGGAELCATLYAQYGIEFVGGLNGNFVGAIRNCETERVSLFTDRLGTRPLHLAITDNGVVFSTKIQSLPLHPGVETKFDEGYLGEYLAFNRTYGVKTPLTGIEKTQPGSITVLDANGKIETTRYWKPVYAPLDRPRKYFVDQLARTFRDVIDDRTEQSTDYGLLLSGGSDSRLVLAAFVSLGLSVETFHLTDWRNREAKIAEQVATAADVPFTPLRRDREYQARALAMYPQLSNFGGYFNQIHAGGFSETLTSAVDVLFTGHYGDMLFKGNHLRTPTVDLGSIGSFDLSFEWPITDIKTFIEHRADVNSPSYLQLPRNIQEIYRDNVRVNGNEIIDHGVAYSSLREATLASRCPLTNGSSQFFYYGTAQMMPSGTPFLDNRLIDLFLSIPIQYLLRGDLINAATERLAPALSEIPHGSGMIPVKYPFALQRAGELATSFVQRHFLNDLQEPHWTHGPWPDHPELIRTHEFVREVLNENEATIRALPFLSWEGVNECYEAHLAGEERMSSLYTLVTFLEMPVVDRLMECYVGR</sequence>
<organism evidence="3 4">
    <name type="scientific">Haladaptatus pallidirubidus</name>
    <dbReference type="NCBI Taxonomy" id="1008152"/>
    <lineage>
        <taxon>Archaea</taxon>
        <taxon>Methanobacteriati</taxon>
        <taxon>Methanobacteriota</taxon>
        <taxon>Stenosarchaea group</taxon>
        <taxon>Halobacteria</taxon>
        <taxon>Halobacteriales</taxon>
        <taxon>Haladaptataceae</taxon>
        <taxon>Haladaptatus</taxon>
    </lineage>
</organism>
<evidence type="ECO:0000259" key="1">
    <source>
        <dbReference type="Pfam" id="PF00733"/>
    </source>
</evidence>
<dbReference type="GO" id="GO:0006529">
    <property type="term" value="P:asparagine biosynthetic process"/>
    <property type="evidence" value="ECO:0007669"/>
    <property type="project" value="InterPro"/>
</dbReference>
<reference evidence="3 4" key="1">
    <citation type="journal article" date="2019" name="Int. J. Syst. Evol. Microbiol.">
        <title>The Global Catalogue of Microorganisms (GCM) 10K type strain sequencing project: providing services to taxonomists for standard genome sequencing and annotation.</title>
        <authorList>
            <consortium name="The Broad Institute Genomics Platform"/>
            <consortium name="The Broad Institute Genome Sequencing Center for Infectious Disease"/>
            <person name="Wu L."/>
            <person name="Ma J."/>
        </authorList>
    </citation>
    <scope>NUCLEOTIDE SEQUENCE [LARGE SCALE GENOMIC DNA]</scope>
    <source>
        <strain evidence="3 4">JCM 17504</strain>
    </source>
</reference>
<dbReference type="SUPFAM" id="SSF52402">
    <property type="entry name" value="Adenine nucleotide alpha hydrolases-like"/>
    <property type="match status" value="1"/>
</dbReference>
<protein>
    <recommendedName>
        <fullName evidence="5">Asparagine synthase</fullName>
    </recommendedName>
</protein>
<dbReference type="Pfam" id="PF00733">
    <property type="entry name" value="Asn_synthase"/>
    <property type="match status" value="1"/>
</dbReference>
<dbReference type="InterPro" id="IPR051786">
    <property type="entry name" value="ASN_synthetase/amidase"/>
</dbReference>
<proteinExistence type="predicted"/>
<dbReference type="InterPro" id="IPR014729">
    <property type="entry name" value="Rossmann-like_a/b/a_fold"/>
</dbReference>
<evidence type="ECO:0008006" key="5">
    <source>
        <dbReference type="Google" id="ProtNLM"/>
    </source>
</evidence>
<dbReference type="GO" id="GO:0004066">
    <property type="term" value="F:asparagine synthase (glutamine-hydrolyzing) activity"/>
    <property type="evidence" value="ECO:0007669"/>
    <property type="project" value="InterPro"/>
</dbReference>
<dbReference type="GeneID" id="68616217"/>
<evidence type="ECO:0000313" key="4">
    <source>
        <dbReference type="Proteomes" id="UP001501729"/>
    </source>
</evidence>
<dbReference type="InterPro" id="IPR017932">
    <property type="entry name" value="GATase_2_dom"/>
</dbReference>
<dbReference type="InterPro" id="IPR029055">
    <property type="entry name" value="Ntn_hydrolases_N"/>
</dbReference>
<dbReference type="Pfam" id="PF13537">
    <property type="entry name" value="GATase_7"/>
    <property type="match status" value="1"/>
</dbReference>
<accession>A0AAV3UI92</accession>
<dbReference type="RefSeq" id="WP_227777616.1">
    <property type="nucleotide sequence ID" value="NZ_BAABKX010000008.1"/>
</dbReference>
<evidence type="ECO:0000259" key="2">
    <source>
        <dbReference type="Pfam" id="PF13537"/>
    </source>
</evidence>
<dbReference type="Proteomes" id="UP001501729">
    <property type="component" value="Unassembled WGS sequence"/>
</dbReference>
<dbReference type="PANTHER" id="PTHR43284">
    <property type="entry name" value="ASPARAGINE SYNTHETASE (GLUTAMINE-HYDROLYZING)"/>
    <property type="match status" value="1"/>
</dbReference>
<dbReference type="SUPFAM" id="SSF56235">
    <property type="entry name" value="N-terminal nucleophile aminohydrolases (Ntn hydrolases)"/>
    <property type="match status" value="1"/>
</dbReference>
<dbReference type="InterPro" id="IPR001962">
    <property type="entry name" value="Asn_synthase"/>
</dbReference>
<gene>
    <name evidence="3" type="ORF">GCM10025751_26610</name>
</gene>
<dbReference type="Gene3D" id="3.60.20.10">
    <property type="entry name" value="Glutamine Phosphoribosylpyrophosphate, subunit 1, domain 1"/>
    <property type="match status" value="1"/>
</dbReference>
<dbReference type="PANTHER" id="PTHR43284:SF1">
    <property type="entry name" value="ASPARAGINE SYNTHETASE"/>
    <property type="match status" value="1"/>
</dbReference>
<dbReference type="AlphaFoldDB" id="A0AAV3UI92"/>
<keyword evidence="4" id="KW-1185">Reference proteome</keyword>
<feature type="domain" description="Glutamine amidotransferase type-2" evidence="2">
    <location>
        <begin position="75"/>
        <end position="148"/>
    </location>
</feature>
<name>A0AAV3UI92_9EURY</name>